<dbReference type="Gene3D" id="1.10.287.470">
    <property type="entry name" value="Helix hairpin bin"/>
    <property type="match status" value="1"/>
</dbReference>
<protein>
    <submittedName>
        <fullName evidence="5">Uncharacterized protein</fullName>
    </submittedName>
</protein>
<name>A0A0W8G461_9ZZZZ</name>
<evidence type="ECO:0000313" key="5">
    <source>
        <dbReference type="EMBL" id="KUG27826.1"/>
    </source>
</evidence>
<dbReference type="GO" id="GO:0015562">
    <property type="term" value="F:efflux transmembrane transporter activity"/>
    <property type="evidence" value="ECO:0007669"/>
    <property type="project" value="TreeGrafter"/>
</dbReference>
<dbReference type="Pfam" id="PF25876">
    <property type="entry name" value="HH_MFP_RND"/>
    <property type="match status" value="1"/>
</dbReference>
<sequence>MVPRDATRRGRRALAPFFALALFLALAACAEDTPPFEKPPTPVETVAVEALPVGDALTYSATLVPNERVDLAFKVGGYVKDIATAPGPDGRPRILQKGDKVTRGMVLAALKDDDYQATLKKAQAAREEELASLREATINYERYQTLYNQKVVAKSELDKAKEKFDFYKASAERTTHQIEEARLQLKDTVLAAPLDALVLARSIEKGTLVASGTQAFVLADLSTVKAVLGVPDFMLRHVHPGDAVPVKVEALGNQIFQGTVTSVAPSADPKSRVFDVEVAIKNPDLTLKDGMIASATLAGETVSRLVLPVSAVVRDPADPNGFLVYVVLEGGGVVTAKGHTVTIGDVVGNRVTLIEGPQPGARVITTGATMVHDGAPVRVIK</sequence>
<organism evidence="5">
    <name type="scientific">hydrocarbon metagenome</name>
    <dbReference type="NCBI Taxonomy" id="938273"/>
    <lineage>
        <taxon>unclassified sequences</taxon>
        <taxon>metagenomes</taxon>
        <taxon>ecological metagenomes</taxon>
    </lineage>
</organism>
<dbReference type="Gene3D" id="2.40.50.100">
    <property type="match status" value="1"/>
</dbReference>
<dbReference type="InterPro" id="IPR058792">
    <property type="entry name" value="Beta-barrel_RND_2"/>
</dbReference>
<keyword evidence="2" id="KW-0175">Coiled coil</keyword>
<dbReference type="PANTHER" id="PTHR30469:SF15">
    <property type="entry name" value="HLYD FAMILY OF SECRETION PROTEINS"/>
    <property type="match status" value="1"/>
</dbReference>
<dbReference type="AlphaFoldDB" id="A0A0W8G461"/>
<reference evidence="5" key="1">
    <citation type="journal article" date="2015" name="Proc. Natl. Acad. Sci. U.S.A.">
        <title>Networks of energetic and metabolic interactions define dynamics in microbial communities.</title>
        <authorList>
            <person name="Embree M."/>
            <person name="Liu J.K."/>
            <person name="Al-Bassam M.M."/>
            <person name="Zengler K."/>
        </authorList>
    </citation>
    <scope>NUCLEOTIDE SEQUENCE</scope>
</reference>
<dbReference type="FunFam" id="2.40.30.170:FF:000010">
    <property type="entry name" value="Efflux RND transporter periplasmic adaptor subunit"/>
    <property type="match status" value="1"/>
</dbReference>
<dbReference type="InterPro" id="IPR006143">
    <property type="entry name" value="RND_pump_MFP"/>
</dbReference>
<evidence type="ECO:0000259" key="3">
    <source>
        <dbReference type="Pfam" id="PF25876"/>
    </source>
</evidence>
<dbReference type="Pfam" id="PF25954">
    <property type="entry name" value="Beta-barrel_RND_2"/>
    <property type="match status" value="1"/>
</dbReference>
<dbReference type="EMBL" id="LNQE01000285">
    <property type="protein sequence ID" value="KUG27826.1"/>
    <property type="molecule type" value="Genomic_DNA"/>
</dbReference>
<dbReference type="GO" id="GO:1990281">
    <property type="term" value="C:efflux pump complex"/>
    <property type="evidence" value="ECO:0007669"/>
    <property type="project" value="TreeGrafter"/>
</dbReference>
<evidence type="ECO:0000256" key="2">
    <source>
        <dbReference type="SAM" id="Coils"/>
    </source>
</evidence>
<comment type="caution">
    <text evidence="5">The sequence shown here is derived from an EMBL/GenBank/DDBJ whole genome shotgun (WGS) entry which is preliminary data.</text>
</comment>
<proteinExistence type="inferred from homology"/>
<dbReference type="SUPFAM" id="SSF111369">
    <property type="entry name" value="HlyD-like secretion proteins"/>
    <property type="match status" value="1"/>
</dbReference>
<feature type="domain" description="CusB-like beta-barrel" evidence="4">
    <location>
        <begin position="229"/>
        <end position="300"/>
    </location>
</feature>
<dbReference type="Gene3D" id="2.40.420.20">
    <property type="match status" value="1"/>
</dbReference>
<comment type="similarity">
    <text evidence="1">Belongs to the membrane fusion protein (MFP) (TC 8.A.1) family.</text>
</comment>
<accession>A0A0W8G461</accession>
<gene>
    <name evidence="5" type="ORF">ASZ90_002320</name>
</gene>
<evidence type="ECO:0000259" key="4">
    <source>
        <dbReference type="Pfam" id="PF25954"/>
    </source>
</evidence>
<evidence type="ECO:0000256" key="1">
    <source>
        <dbReference type="ARBA" id="ARBA00009477"/>
    </source>
</evidence>
<dbReference type="Gene3D" id="2.40.30.170">
    <property type="match status" value="1"/>
</dbReference>
<dbReference type="PANTHER" id="PTHR30469">
    <property type="entry name" value="MULTIDRUG RESISTANCE PROTEIN MDTA"/>
    <property type="match status" value="1"/>
</dbReference>
<dbReference type="InterPro" id="IPR058624">
    <property type="entry name" value="MdtA-like_HH"/>
</dbReference>
<feature type="coiled-coil region" evidence="2">
    <location>
        <begin position="119"/>
        <end position="163"/>
    </location>
</feature>
<dbReference type="NCBIfam" id="TIGR01730">
    <property type="entry name" value="RND_mfp"/>
    <property type="match status" value="1"/>
</dbReference>
<feature type="domain" description="Multidrug resistance protein MdtA-like alpha-helical hairpin" evidence="3">
    <location>
        <begin position="118"/>
        <end position="186"/>
    </location>
</feature>
<dbReference type="PROSITE" id="PS51257">
    <property type="entry name" value="PROKAR_LIPOPROTEIN"/>
    <property type="match status" value="1"/>
</dbReference>